<dbReference type="PANTHER" id="PTHR21661">
    <property type="entry name" value="EPOXIDE HYDROLASE 1-RELATED"/>
    <property type="match status" value="1"/>
</dbReference>
<organism evidence="6 7">
    <name type="scientific">Novosphingobium marinum</name>
    <dbReference type="NCBI Taxonomy" id="1514948"/>
    <lineage>
        <taxon>Bacteria</taxon>
        <taxon>Pseudomonadati</taxon>
        <taxon>Pseudomonadota</taxon>
        <taxon>Alphaproteobacteria</taxon>
        <taxon>Sphingomonadales</taxon>
        <taxon>Sphingomonadaceae</taxon>
        <taxon>Novosphingobium</taxon>
    </lineage>
</organism>
<evidence type="ECO:0000256" key="1">
    <source>
        <dbReference type="ARBA" id="ARBA00010088"/>
    </source>
</evidence>
<evidence type="ECO:0000256" key="4">
    <source>
        <dbReference type="PIRSR" id="PIRSR001112-1"/>
    </source>
</evidence>
<gene>
    <name evidence="6" type="ORF">FHS75_000290</name>
</gene>
<evidence type="ECO:0000313" key="7">
    <source>
        <dbReference type="Proteomes" id="UP000522081"/>
    </source>
</evidence>
<feature type="active site" description="Proton donor" evidence="4">
    <location>
        <position position="303"/>
    </location>
</feature>
<keyword evidence="3" id="KW-0378">Hydrolase</keyword>
<dbReference type="PRINTS" id="PR00412">
    <property type="entry name" value="EPOXHYDRLASE"/>
</dbReference>
<dbReference type="InterPro" id="IPR029058">
    <property type="entry name" value="AB_hydrolase_fold"/>
</dbReference>
<comment type="caution">
    <text evidence="6">The sequence shown here is derived from an EMBL/GenBank/DDBJ whole genome shotgun (WGS) entry which is preliminary data.</text>
</comment>
<dbReference type="InterPro" id="IPR016292">
    <property type="entry name" value="Epoxide_hydrolase"/>
</dbReference>
<dbReference type="SUPFAM" id="SSF53474">
    <property type="entry name" value="alpha/beta-Hydrolases"/>
    <property type="match status" value="1"/>
</dbReference>
<dbReference type="AlphaFoldDB" id="A0A7Y9XSZ7"/>
<protein>
    <submittedName>
        <fullName evidence="6">Pimeloyl-ACP methyl ester carboxylesterase</fullName>
    </submittedName>
</protein>
<evidence type="ECO:0000256" key="3">
    <source>
        <dbReference type="ARBA" id="ARBA00022801"/>
    </source>
</evidence>
<evidence type="ECO:0000259" key="5">
    <source>
        <dbReference type="Pfam" id="PF06441"/>
    </source>
</evidence>
<dbReference type="PANTHER" id="PTHR21661:SF35">
    <property type="entry name" value="EPOXIDE HYDROLASE"/>
    <property type="match status" value="1"/>
</dbReference>
<dbReference type="InterPro" id="IPR010497">
    <property type="entry name" value="Epoxide_hydro_N"/>
</dbReference>
<dbReference type="InterPro" id="IPR000639">
    <property type="entry name" value="Epox_hydrolase-like"/>
</dbReference>
<dbReference type="PIRSF" id="PIRSF001112">
    <property type="entry name" value="Epoxide_hydrolase"/>
    <property type="match status" value="1"/>
</dbReference>
<feature type="active site" description="Nucleophile" evidence="4">
    <location>
        <position position="173"/>
    </location>
</feature>
<feature type="active site" description="Proton acceptor" evidence="4">
    <location>
        <position position="364"/>
    </location>
</feature>
<keyword evidence="2" id="KW-0058">Aromatic hydrocarbons catabolism</keyword>
<feature type="domain" description="Epoxide hydrolase N-terminal" evidence="5">
    <location>
        <begin position="3"/>
        <end position="107"/>
    </location>
</feature>
<sequence>MTIEQFRIAIPDQRLDDMRARLKSASWPGDFGNEQWRYGVEQGWLQDMVRYWTEDYDWRAQEAEINRFPHFRTTIDGVPIHFIHLKSGKPDAIPLILTHGWPWTFWDWNALIEPLVAGGDGVPSFDIVVPSLPGVAFSAPLQTAGIGLRRIAAMWVELMERLGYETFAAAGGDWGGGVTAELGHAHADRLIAIYMSLVLLPGLDPSSISPEDFAPDEAWMLERTMDRLPTIVSHVSVQSSDPQTLAYALADSPVGTAAWLWERRRNWSDCNDDVLAAYDRDFLCTTASIYWLTNTIGSSLRIYKEMFTGMGFAMDWPLAHDGSPPIPVPTGVGVARKDVAFVPRAIVERHTNLQRWQVIDEGGHFLPAERPQTLVDEYRTFFAGAR</sequence>
<dbReference type="GO" id="GO:0097176">
    <property type="term" value="P:epoxide metabolic process"/>
    <property type="evidence" value="ECO:0007669"/>
    <property type="project" value="TreeGrafter"/>
</dbReference>
<reference evidence="6 7" key="1">
    <citation type="submission" date="2020-07" db="EMBL/GenBank/DDBJ databases">
        <title>Genomic Encyclopedia of Type Strains, Phase IV (KMG-IV): sequencing the most valuable type-strain genomes for metagenomic binning, comparative biology and taxonomic classification.</title>
        <authorList>
            <person name="Goeker M."/>
        </authorList>
    </citation>
    <scope>NUCLEOTIDE SEQUENCE [LARGE SCALE GENOMIC DNA]</scope>
    <source>
        <strain evidence="6 7">DSM 29043</strain>
    </source>
</reference>
<proteinExistence type="inferred from homology"/>
<comment type="similarity">
    <text evidence="1">Belongs to the peptidase S33 family.</text>
</comment>
<evidence type="ECO:0000313" key="6">
    <source>
        <dbReference type="EMBL" id="NYH93985.1"/>
    </source>
</evidence>
<dbReference type="EMBL" id="JACBZF010000001">
    <property type="protein sequence ID" value="NYH93985.1"/>
    <property type="molecule type" value="Genomic_DNA"/>
</dbReference>
<keyword evidence="7" id="KW-1185">Reference proteome</keyword>
<dbReference type="Pfam" id="PF06441">
    <property type="entry name" value="EHN"/>
    <property type="match status" value="1"/>
</dbReference>
<name>A0A7Y9XSZ7_9SPHN</name>
<dbReference type="RefSeq" id="WP_179405944.1">
    <property type="nucleotide sequence ID" value="NZ_BMGF01000001.1"/>
</dbReference>
<dbReference type="GO" id="GO:0004301">
    <property type="term" value="F:epoxide hydrolase activity"/>
    <property type="evidence" value="ECO:0007669"/>
    <property type="project" value="TreeGrafter"/>
</dbReference>
<accession>A0A7Y9XSZ7</accession>
<dbReference type="Gene3D" id="3.40.50.1820">
    <property type="entry name" value="alpha/beta hydrolase"/>
    <property type="match status" value="1"/>
</dbReference>
<evidence type="ECO:0000256" key="2">
    <source>
        <dbReference type="ARBA" id="ARBA00022797"/>
    </source>
</evidence>
<dbReference type="Proteomes" id="UP000522081">
    <property type="component" value="Unassembled WGS sequence"/>
</dbReference>